<evidence type="ECO:0000256" key="2">
    <source>
        <dbReference type="ARBA" id="ARBA00022490"/>
    </source>
</evidence>
<evidence type="ECO:0000256" key="6">
    <source>
        <dbReference type="HAMAP-Rule" id="MF_00337"/>
    </source>
</evidence>
<dbReference type="GO" id="GO:0006308">
    <property type="term" value="P:DNA catabolic process"/>
    <property type="evidence" value="ECO:0007669"/>
    <property type="project" value="UniProtKB-UniRule"/>
</dbReference>
<dbReference type="AlphaFoldDB" id="A0A2N9L411"/>
<comment type="subcellular location">
    <subcellularLocation>
        <location evidence="6">Cytoplasm</location>
    </subcellularLocation>
</comment>
<dbReference type="PANTHER" id="PTHR34137">
    <property type="entry name" value="EXODEOXYRIBONUCLEASE 7 SMALL SUBUNIT"/>
    <property type="match status" value="1"/>
</dbReference>
<dbReference type="Pfam" id="PF02609">
    <property type="entry name" value="Exonuc_VII_S"/>
    <property type="match status" value="1"/>
</dbReference>
<evidence type="ECO:0000256" key="4">
    <source>
        <dbReference type="ARBA" id="ARBA00022801"/>
    </source>
</evidence>
<comment type="similarity">
    <text evidence="1 6">Belongs to the XseB family.</text>
</comment>
<comment type="function">
    <text evidence="6">Bidirectionally degrades single-stranded DNA into large acid-insoluble oligonucleotides, which are then degraded further into small acid-soluble oligonucleotides.</text>
</comment>
<gene>
    <name evidence="6 7" type="primary">xseB</name>
    <name evidence="7" type="ORF">SBA5_130006</name>
</gene>
<sequence length="74" mass="8073">MPSFEESLKKLETIVEKLEKGDLALEDSLKLFEEGVAASAACKKELDAAEGKVQMLVKQRDGSMKAEAFPAEKS</sequence>
<accession>A0A2N9L411</accession>
<evidence type="ECO:0000313" key="7">
    <source>
        <dbReference type="EMBL" id="SPE18067.1"/>
    </source>
</evidence>
<dbReference type="InterPro" id="IPR003761">
    <property type="entry name" value="Exonuc_VII_S"/>
</dbReference>
<comment type="catalytic activity">
    <reaction evidence="6">
        <text>Exonucleolytic cleavage in either 5'- to 3'- or 3'- to 5'-direction to yield nucleoside 5'-phosphates.</text>
        <dbReference type="EC" id="3.1.11.6"/>
    </reaction>
</comment>
<dbReference type="EMBL" id="OKRB01000035">
    <property type="protein sequence ID" value="SPE18067.1"/>
    <property type="molecule type" value="Genomic_DNA"/>
</dbReference>
<comment type="subunit">
    <text evidence="6">Heterooligomer composed of large and small subunits.</text>
</comment>
<keyword evidence="2 6" id="KW-0963">Cytoplasm</keyword>
<name>A0A2N9L411_9BACT</name>
<dbReference type="EC" id="3.1.11.6" evidence="6"/>
<dbReference type="PANTHER" id="PTHR34137:SF1">
    <property type="entry name" value="EXODEOXYRIBONUCLEASE 7 SMALL SUBUNIT"/>
    <property type="match status" value="1"/>
</dbReference>
<dbReference type="Gene3D" id="1.10.287.1040">
    <property type="entry name" value="Exonuclease VII, small subunit"/>
    <property type="match status" value="1"/>
</dbReference>
<dbReference type="NCBIfam" id="NF002140">
    <property type="entry name" value="PRK00977.1-4"/>
    <property type="match status" value="1"/>
</dbReference>
<dbReference type="GO" id="GO:0009318">
    <property type="term" value="C:exodeoxyribonuclease VII complex"/>
    <property type="evidence" value="ECO:0007669"/>
    <property type="project" value="UniProtKB-UniRule"/>
</dbReference>
<evidence type="ECO:0000256" key="3">
    <source>
        <dbReference type="ARBA" id="ARBA00022722"/>
    </source>
</evidence>
<keyword evidence="5 6" id="KW-0269">Exonuclease</keyword>
<dbReference type="HAMAP" id="MF_00337">
    <property type="entry name" value="Exonuc_7_S"/>
    <property type="match status" value="1"/>
</dbReference>
<evidence type="ECO:0000313" key="8">
    <source>
        <dbReference type="Proteomes" id="UP000239735"/>
    </source>
</evidence>
<keyword evidence="3 6" id="KW-0540">Nuclease</keyword>
<dbReference type="NCBIfam" id="TIGR01280">
    <property type="entry name" value="xseB"/>
    <property type="match status" value="1"/>
</dbReference>
<dbReference type="GO" id="GO:0008855">
    <property type="term" value="F:exodeoxyribonuclease VII activity"/>
    <property type="evidence" value="ECO:0007669"/>
    <property type="project" value="UniProtKB-UniRule"/>
</dbReference>
<dbReference type="PIRSF" id="PIRSF006488">
    <property type="entry name" value="Exonuc_VII_S"/>
    <property type="match status" value="1"/>
</dbReference>
<dbReference type="InterPro" id="IPR037004">
    <property type="entry name" value="Exonuc_VII_ssu_sf"/>
</dbReference>
<protein>
    <recommendedName>
        <fullName evidence="6">Exodeoxyribonuclease 7 small subunit</fullName>
        <ecNumber evidence="6">3.1.11.6</ecNumber>
    </recommendedName>
    <alternativeName>
        <fullName evidence="6">Exodeoxyribonuclease VII small subunit</fullName>
        <shortName evidence="6">Exonuclease VII small subunit</shortName>
    </alternativeName>
</protein>
<keyword evidence="4 6" id="KW-0378">Hydrolase</keyword>
<organism evidence="7 8">
    <name type="scientific">Candidatus Sulfuritelmatomonas gaucii</name>
    <dbReference type="NCBI Taxonomy" id="2043161"/>
    <lineage>
        <taxon>Bacteria</taxon>
        <taxon>Pseudomonadati</taxon>
        <taxon>Acidobacteriota</taxon>
        <taxon>Terriglobia</taxon>
        <taxon>Terriglobales</taxon>
        <taxon>Acidobacteriaceae</taxon>
        <taxon>Candidatus Sulfuritelmatomonas</taxon>
    </lineage>
</organism>
<evidence type="ECO:0000256" key="5">
    <source>
        <dbReference type="ARBA" id="ARBA00022839"/>
    </source>
</evidence>
<dbReference type="GO" id="GO:0005829">
    <property type="term" value="C:cytosol"/>
    <property type="evidence" value="ECO:0007669"/>
    <property type="project" value="TreeGrafter"/>
</dbReference>
<dbReference type="SUPFAM" id="SSF116842">
    <property type="entry name" value="XseB-like"/>
    <property type="match status" value="1"/>
</dbReference>
<evidence type="ECO:0000256" key="1">
    <source>
        <dbReference type="ARBA" id="ARBA00009998"/>
    </source>
</evidence>
<dbReference type="Proteomes" id="UP000239735">
    <property type="component" value="Unassembled WGS sequence"/>
</dbReference>
<reference evidence="8" key="1">
    <citation type="submission" date="2018-02" db="EMBL/GenBank/DDBJ databases">
        <authorList>
            <person name="Hausmann B."/>
        </authorList>
    </citation>
    <scope>NUCLEOTIDE SEQUENCE [LARGE SCALE GENOMIC DNA]</scope>
    <source>
        <strain evidence="8">Peat soil MAG SbA5</strain>
    </source>
</reference>
<proteinExistence type="inferred from homology"/>